<name>E8U9N2_DEIML</name>
<keyword evidence="3" id="KW-1185">Reference proteome</keyword>
<evidence type="ECO:0000313" key="2">
    <source>
        <dbReference type="EMBL" id="ADV67771.1"/>
    </source>
</evidence>
<feature type="signal peptide" evidence="1">
    <location>
        <begin position="1"/>
        <end position="18"/>
    </location>
</feature>
<dbReference type="RefSeq" id="WP_013557276.1">
    <property type="nucleotide sequence ID" value="NC_014958.1"/>
</dbReference>
<evidence type="ECO:0000256" key="1">
    <source>
        <dbReference type="SAM" id="SignalP"/>
    </source>
</evidence>
<accession>E8U9N2</accession>
<dbReference type="Proteomes" id="UP000008635">
    <property type="component" value="Chromosome"/>
</dbReference>
<organism evidence="2 3">
    <name type="scientific">Deinococcus maricopensis (strain DSM 21211 / LMG 22137 / NRRL B-23946 / LB-34)</name>
    <dbReference type="NCBI Taxonomy" id="709986"/>
    <lineage>
        <taxon>Bacteria</taxon>
        <taxon>Thermotogati</taxon>
        <taxon>Deinococcota</taxon>
        <taxon>Deinococci</taxon>
        <taxon>Deinococcales</taxon>
        <taxon>Deinococcaceae</taxon>
        <taxon>Deinococcus</taxon>
    </lineage>
</organism>
<reference evidence="3" key="2">
    <citation type="submission" date="2011-01" db="EMBL/GenBank/DDBJ databases">
        <title>The complete genome of Deinococcus maricopensis DSM 21211.</title>
        <authorList>
            <consortium name="US DOE Joint Genome Institute (JGI-PGF)"/>
            <person name="Lucas S."/>
            <person name="Copeland A."/>
            <person name="Lapidus A."/>
            <person name="Goodwin L."/>
            <person name="Pitluck S."/>
            <person name="Kyrpides N."/>
            <person name="Mavromatis K."/>
            <person name="Pagani I."/>
            <person name="Ivanova N."/>
            <person name="Ovchinnikova G."/>
            <person name="Zeytun A."/>
            <person name="Detter J.C."/>
            <person name="Han C."/>
            <person name="Land M."/>
            <person name="Hauser L."/>
            <person name="Markowitz V."/>
            <person name="Cheng J.-F."/>
            <person name="Hugenholtz P."/>
            <person name="Woyke T."/>
            <person name="Wu D."/>
            <person name="Pukall R."/>
            <person name="Gehrich-Schroeter G."/>
            <person name="Brambilla E."/>
            <person name="Klenk H.-P."/>
            <person name="Eisen J.A."/>
        </authorList>
    </citation>
    <scope>NUCLEOTIDE SEQUENCE [LARGE SCALE GENOMIC DNA]</scope>
    <source>
        <strain evidence="3">DSM 21211 / LMG 22137 / NRRL B-23946 / LB-34</strain>
    </source>
</reference>
<proteinExistence type="predicted"/>
<keyword evidence="1" id="KW-0732">Signal</keyword>
<sequence precursor="true">MNKMLMLALLSAATVAGALNLRAGAQGGYVGLNPAVAGPYGGAHFGIQYPVRWGDGRWSLQHTLEVQVVDHYPVVQFDSAAVRSFDGAPFAYYGFGLGSGVVPGNVPRMGASTLALLNAHALLGVQYAVTDRVNLYGEGVARAFLPGLVSATVRAGVQYRF</sequence>
<gene>
    <name evidence="2" type="ordered locus">Deima_2129</name>
</gene>
<protein>
    <recommendedName>
        <fullName evidence="4">Outer membrane protein beta-barrel domain-containing protein</fullName>
    </recommendedName>
</protein>
<dbReference type="KEGG" id="dmr:Deima_2129"/>
<evidence type="ECO:0008006" key="4">
    <source>
        <dbReference type="Google" id="ProtNLM"/>
    </source>
</evidence>
<dbReference type="AlphaFoldDB" id="E8U9N2"/>
<evidence type="ECO:0000313" key="3">
    <source>
        <dbReference type="Proteomes" id="UP000008635"/>
    </source>
</evidence>
<reference evidence="2 3" key="1">
    <citation type="journal article" date="2011" name="Stand. Genomic Sci.">
        <title>Complete genome sequence of Deinococcus maricopensis type strain (LB-34).</title>
        <authorList>
            <person name="Pukall R."/>
            <person name="Zeytun A."/>
            <person name="Lucas S."/>
            <person name="Lapidus A."/>
            <person name="Hammon N."/>
            <person name="Deshpande S."/>
            <person name="Nolan M."/>
            <person name="Cheng J.F."/>
            <person name="Pitluck S."/>
            <person name="Liolios K."/>
            <person name="Pagani I."/>
            <person name="Mikhailova N."/>
            <person name="Ivanova N."/>
            <person name="Mavromatis K."/>
            <person name="Pati A."/>
            <person name="Tapia R."/>
            <person name="Han C."/>
            <person name="Goodwin L."/>
            <person name="Chen A."/>
            <person name="Palaniappan K."/>
            <person name="Land M."/>
            <person name="Hauser L."/>
            <person name="Chang Y.J."/>
            <person name="Jeffries C.D."/>
            <person name="Brambilla E.M."/>
            <person name="Rohde M."/>
            <person name="Goker M."/>
            <person name="Detter J.C."/>
            <person name="Woyke T."/>
            <person name="Bristow J."/>
            <person name="Eisen J.A."/>
            <person name="Markowitz V."/>
            <person name="Hugenholtz P."/>
            <person name="Kyrpides N.C."/>
            <person name="Klenk H.P."/>
        </authorList>
    </citation>
    <scope>NUCLEOTIDE SEQUENCE [LARGE SCALE GENOMIC DNA]</scope>
    <source>
        <strain evidence="3">DSM 21211 / LMG 22137 / NRRL B-23946 / LB-34</strain>
    </source>
</reference>
<feature type="chain" id="PRO_5003232315" description="Outer membrane protein beta-barrel domain-containing protein" evidence="1">
    <location>
        <begin position="19"/>
        <end position="161"/>
    </location>
</feature>
<dbReference type="HOGENOM" id="CLU_1640989_0_0_0"/>
<dbReference type="EMBL" id="CP002454">
    <property type="protein sequence ID" value="ADV67771.1"/>
    <property type="molecule type" value="Genomic_DNA"/>
</dbReference>